<gene>
    <name evidence="1" type="ORF">CC84DRAFT_620755</name>
</gene>
<organism evidence="1 2">
    <name type="scientific">Paraphaeosphaeria sporulosa</name>
    <dbReference type="NCBI Taxonomy" id="1460663"/>
    <lineage>
        <taxon>Eukaryota</taxon>
        <taxon>Fungi</taxon>
        <taxon>Dikarya</taxon>
        <taxon>Ascomycota</taxon>
        <taxon>Pezizomycotina</taxon>
        <taxon>Dothideomycetes</taxon>
        <taxon>Pleosporomycetidae</taxon>
        <taxon>Pleosporales</taxon>
        <taxon>Massarineae</taxon>
        <taxon>Didymosphaeriaceae</taxon>
        <taxon>Paraphaeosphaeria</taxon>
    </lineage>
</organism>
<dbReference type="InterPro" id="IPR052895">
    <property type="entry name" value="HetReg/Transcr_Mod"/>
</dbReference>
<reference evidence="1 2" key="1">
    <citation type="submission" date="2016-05" db="EMBL/GenBank/DDBJ databases">
        <title>Comparative analysis of secretome profiles of manganese(II)-oxidizing ascomycete fungi.</title>
        <authorList>
            <consortium name="DOE Joint Genome Institute"/>
            <person name="Zeiner C.A."/>
            <person name="Purvine S.O."/>
            <person name="Zink E.M."/>
            <person name="Wu S."/>
            <person name="Pasa-Tolic L."/>
            <person name="Chaput D.L."/>
            <person name="Haridas S."/>
            <person name="Grigoriev I.V."/>
            <person name="Santelli C.M."/>
            <person name="Hansel C.M."/>
        </authorList>
    </citation>
    <scope>NUCLEOTIDE SEQUENCE [LARGE SCALE GENOMIC DNA]</scope>
    <source>
        <strain evidence="1 2">AP3s5-JAC2a</strain>
    </source>
</reference>
<evidence type="ECO:0000313" key="1">
    <source>
        <dbReference type="EMBL" id="OAG06785.1"/>
    </source>
</evidence>
<dbReference type="GeneID" id="28770397"/>
<dbReference type="PANTHER" id="PTHR24148:SF80">
    <property type="entry name" value="HETEROKARYON INCOMPATIBILITY DOMAIN-CONTAINING PROTEIN"/>
    <property type="match status" value="1"/>
</dbReference>
<sequence>MRDFAAYWARFDPTFSLLGLQDQTEFSAHTSGGDADQFAVLARKACHERKFFFTEQTSMGLCPRNTKPGDRVVVLYGGSVPYILRPTGQDSWTFVGECYVDGMMFGETRDLKEKLDTQDQVFHIR</sequence>
<dbReference type="Proteomes" id="UP000077069">
    <property type="component" value="Unassembled WGS sequence"/>
</dbReference>
<dbReference type="InParanoid" id="A0A177CGT9"/>
<dbReference type="EMBL" id="KV441551">
    <property type="protein sequence ID" value="OAG06785.1"/>
    <property type="molecule type" value="Genomic_DNA"/>
</dbReference>
<dbReference type="PANTHER" id="PTHR24148">
    <property type="entry name" value="ANKYRIN REPEAT DOMAIN-CONTAINING PROTEIN 39 HOMOLOG-RELATED"/>
    <property type="match status" value="1"/>
</dbReference>
<dbReference type="RefSeq" id="XP_018037150.1">
    <property type="nucleotide sequence ID" value="XM_018186911.1"/>
</dbReference>
<name>A0A177CGT9_9PLEO</name>
<dbReference type="OrthoDB" id="5386682at2759"/>
<dbReference type="AlphaFoldDB" id="A0A177CGT9"/>
<protein>
    <recommendedName>
        <fullName evidence="3">Heterokaryon incompatibility domain-containing protein</fullName>
    </recommendedName>
</protein>
<dbReference type="Pfam" id="PF26639">
    <property type="entry name" value="Het-6_barrel"/>
    <property type="match status" value="1"/>
</dbReference>
<accession>A0A177CGT9</accession>
<proteinExistence type="predicted"/>
<dbReference type="STRING" id="1460663.A0A177CGT9"/>
<keyword evidence="2" id="KW-1185">Reference proteome</keyword>
<evidence type="ECO:0008006" key="3">
    <source>
        <dbReference type="Google" id="ProtNLM"/>
    </source>
</evidence>
<evidence type="ECO:0000313" key="2">
    <source>
        <dbReference type="Proteomes" id="UP000077069"/>
    </source>
</evidence>